<dbReference type="PANTHER" id="PTHR47170">
    <property type="entry name" value="MALONYL-COA ACP TRANSACYLASE, ACP-BINDING"/>
    <property type="match status" value="1"/>
</dbReference>
<feature type="domain" description="Malonyl-CoA:ACP transacylase (MAT)" evidence="2">
    <location>
        <begin position="271"/>
        <end position="558"/>
    </location>
</feature>
<dbReference type="Gene3D" id="3.30.70.250">
    <property type="entry name" value="Malonyl-CoA ACP transacylase, ACP-binding"/>
    <property type="match status" value="1"/>
</dbReference>
<dbReference type="InterPro" id="IPR016035">
    <property type="entry name" value="Acyl_Trfase/lysoPLipase"/>
</dbReference>
<dbReference type="SUPFAM" id="SSF48403">
    <property type="entry name" value="Ankyrin repeat"/>
    <property type="match status" value="1"/>
</dbReference>
<dbReference type="InterPro" id="IPR002110">
    <property type="entry name" value="Ankyrin_rpt"/>
</dbReference>
<dbReference type="InterPro" id="IPR001227">
    <property type="entry name" value="Ac_transferase_dom_sf"/>
</dbReference>
<dbReference type="InterPro" id="IPR036770">
    <property type="entry name" value="Ankyrin_rpt-contain_sf"/>
</dbReference>
<comment type="caution">
    <text evidence="3">The sequence shown here is derived from an EMBL/GenBank/DDBJ whole genome shotgun (WGS) entry which is preliminary data.</text>
</comment>
<dbReference type="Gene3D" id="3.40.366.10">
    <property type="entry name" value="Malonyl-Coenzyme A Acyl Carrier Protein, domain 2"/>
    <property type="match status" value="1"/>
</dbReference>
<evidence type="ECO:0000256" key="1">
    <source>
        <dbReference type="SAM" id="MobiDB-lite"/>
    </source>
</evidence>
<dbReference type="Proteomes" id="UP000604046">
    <property type="component" value="Unassembled WGS sequence"/>
</dbReference>
<evidence type="ECO:0000313" key="3">
    <source>
        <dbReference type="EMBL" id="CAE7367947.1"/>
    </source>
</evidence>
<dbReference type="PANTHER" id="PTHR47170:SF2">
    <property type="entry name" value="MALONYL-COA:ACP TRANSACYLASE (MAT) DOMAIN-CONTAINING PROTEIN"/>
    <property type="match status" value="1"/>
</dbReference>
<sequence>MKHNLVDLKAVCEASYTGDYDKLEGMLATGDEKTLFNGDLNGFVNNVGALLGSSAARISSEITDLQVFRFVWAPLFSSTLYSPTQITALQMASMAGQTECVALLLKADPHVKESMNYGNDPEDGKTALEFAKEAGYDDIVEVLEQSEKDTPYGWYVPSGEGNNAKVYGCWQWGKKPPKGYFSSRPGAAEANGFDPMKYGTGPIKDDDDEEEVVQILDAPRIDQRGIFLVSVWGAEIRSPCCSPAKVLSASLSEKLGTSWSCGYGVGMLKQVKDMPVVKDMLDKAKGILGYDLLQLCLEGPEEKLEETRFCQPAMFLAGLAAVEKLKSDSPENAANFKATAGLSLGEYTALCVAGAFTFEEGLKLVSLRGQAMQDAAAVGKQAMLSVAGFEKPKLAGLCEDARKKEGGKAVCQIANELFPKGFSCAGTEQAITHLKDLAEKEGALQAKILKTSGGFHTSLMEPAKQRLAKALDEMLPSMQPLKKTVYMNATAEPLTPGTAPEAVVDLLKKQLTSPVLWEPSVQKMLEAGLTDFYECGPNKQIKAMMKRINAKAWGSTTNVEVSTDPMEHFRFSDETEHLQQELARVRAADLVRSEHHLEALRVSSHRETHKKVECHKAPVGQDPRELIPIFLGFERLGELLSHLHPQRLQAAAEANRDVYLRAKDSGKQSLNQLSLSPWPNGESNLPDGCEDPDGLVAKYVEQSVAWAAMIVSRSRSMFVAAHFKQKRSGAAKLLHSLERVSKRRVAITLGTWRHSSYAQQQVQLQMWSEGVAEGLLFKLRHLQRKHQLHTIFNSWHRQAEQGFRQCHTKVESDKKVQLIHRIDRVSRLLNIPASPWQSTTDGHESPNVSRDQEHSWESWRSWQHAPRPSESPSPRGQRLPPHRSMQSLRDRFILMADGLVASRLHAVLLKWHKGFATRKTAVLTLRRVLHQCLERRRRDATWQLRFQRCRKATEAEAVQRRPVRLTSDAAVTALLPLTMEEGTQTLQVQSEKGVQALPVRDVLANPWCRSWLARILRRGQRRYLTRAWCAWTREYVERRLETVLQARLRSRLQHGRCRSTRKFFSAWSCYRLQQHLVHARQVRSAKIPALEMTFSRLAMPGILMLRAVLRSWHQTILAERESLRSVFRRWHLRALCNRAARRVRKLLERETPTSRIQACFAAWMTSVKASCAERRADTSVAASIASSERAWRASHEQVSKLHRRALLEMLWSRWRHLAVQASAQASARASARLRLGQLLEMGRARRALLPFIGWKILLLARAPRAQIRRPACLAPERIQILLLFAFGWRQLVRQLKTARRGSSGASGARSAKVLLVVLCRWSHLAHQSRQQEHVAKYLKLLACQLSARRRHRCLEGAWRSFTKIYWVRKARQAQAFFDPDAVATRRAWHSAMPSADAWVQHQVLQAFRVEAQRGKTQKMEITFQMRGRALAQRVASTLLLLPD</sequence>
<dbReference type="SUPFAM" id="SSF52151">
    <property type="entry name" value="FabD/lysophospholipase-like"/>
    <property type="match status" value="1"/>
</dbReference>
<dbReference type="EMBL" id="CAJNDS010002196">
    <property type="protein sequence ID" value="CAE7367947.1"/>
    <property type="molecule type" value="Genomic_DNA"/>
</dbReference>
<dbReference type="Pfam" id="PF00698">
    <property type="entry name" value="Acyl_transf_1"/>
    <property type="match status" value="1"/>
</dbReference>
<dbReference type="Gene3D" id="1.25.40.20">
    <property type="entry name" value="Ankyrin repeat-containing domain"/>
    <property type="match status" value="1"/>
</dbReference>
<evidence type="ECO:0000259" key="2">
    <source>
        <dbReference type="SMART" id="SM00827"/>
    </source>
</evidence>
<evidence type="ECO:0000313" key="4">
    <source>
        <dbReference type="Proteomes" id="UP000604046"/>
    </source>
</evidence>
<dbReference type="InterPro" id="IPR014043">
    <property type="entry name" value="Acyl_transferase_dom"/>
</dbReference>
<accession>A0A812PZF5</accession>
<feature type="region of interest" description="Disordered" evidence="1">
    <location>
        <begin position="859"/>
        <end position="883"/>
    </location>
</feature>
<dbReference type="InterPro" id="IPR052760">
    <property type="entry name" value="Mitochondrial_malonyltrans"/>
</dbReference>
<dbReference type="GO" id="GO:0016740">
    <property type="term" value="F:transferase activity"/>
    <property type="evidence" value="ECO:0007669"/>
    <property type="project" value="InterPro"/>
</dbReference>
<proteinExistence type="predicted"/>
<organism evidence="3 4">
    <name type="scientific">Symbiodinium natans</name>
    <dbReference type="NCBI Taxonomy" id="878477"/>
    <lineage>
        <taxon>Eukaryota</taxon>
        <taxon>Sar</taxon>
        <taxon>Alveolata</taxon>
        <taxon>Dinophyceae</taxon>
        <taxon>Suessiales</taxon>
        <taxon>Symbiodiniaceae</taxon>
        <taxon>Symbiodinium</taxon>
    </lineage>
</organism>
<keyword evidence="4" id="KW-1185">Reference proteome</keyword>
<dbReference type="Pfam" id="PF12796">
    <property type="entry name" value="Ank_2"/>
    <property type="match status" value="1"/>
</dbReference>
<reference evidence="3" key="1">
    <citation type="submission" date="2021-02" db="EMBL/GenBank/DDBJ databases">
        <authorList>
            <person name="Dougan E. K."/>
            <person name="Rhodes N."/>
            <person name="Thang M."/>
            <person name="Chan C."/>
        </authorList>
    </citation>
    <scope>NUCLEOTIDE SEQUENCE</scope>
</reference>
<gene>
    <name evidence="3" type="primary">Mcat</name>
    <name evidence="3" type="ORF">SNAT2548_LOCUS20016</name>
</gene>
<protein>
    <submittedName>
        <fullName evidence="3">Mcat protein</fullName>
    </submittedName>
</protein>
<name>A0A812PZF5_9DINO</name>
<dbReference type="OrthoDB" id="427314at2759"/>
<dbReference type="SMART" id="SM00827">
    <property type="entry name" value="PKS_AT"/>
    <property type="match status" value="1"/>
</dbReference>